<gene>
    <name evidence="3" type="ORF">N868_08575</name>
</gene>
<evidence type="ECO:0000313" key="3">
    <source>
        <dbReference type="EMBL" id="KGM08505.1"/>
    </source>
</evidence>
<name>A0A0A0BKV4_9CELL</name>
<evidence type="ECO:0000313" key="4">
    <source>
        <dbReference type="Proteomes" id="UP000029839"/>
    </source>
</evidence>
<keyword evidence="2" id="KW-0812">Transmembrane</keyword>
<comment type="caution">
    <text evidence="3">The sequence shown here is derived from an EMBL/GenBank/DDBJ whole genome shotgun (WGS) entry which is preliminary data.</text>
</comment>
<dbReference type="EMBL" id="AXCY01000216">
    <property type="protein sequence ID" value="KGM08505.1"/>
    <property type="molecule type" value="Genomic_DNA"/>
</dbReference>
<keyword evidence="2" id="KW-0472">Membrane</keyword>
<evidence type="ECO:0000256" key="2">
    <source>
        <dbReference type="SAM" id="Phobius"/>
    </source>
</evidence>
<proteinExistence type="predicted"/>
<reference evidence="3 4" key="1">
    <citation type="submission" date="2013-08" db="EMBL/GenBank/DDBJ databases">
        <title>Genome sequencing of Cellulomonas carbonis T26.</title>
        <authorList>
            <person name="Chen F."/>
            <person name="Li Y."/>
            <person name="Wang G."/>
        </authorList>
    </citation>
    <scope>NUCLEOTIDE SEQUENCE [LARGE SCALE GENOMIC DNA]</scope>
    <source>
        <strain evidence="3 4">T26</strain>
    </source>
</reference>
<accession>A0A0A0BKV4</accession>
<feature type="transmembrane region" description="Helical" evidence="2">
    <location>
        <begin position="119"/>
        <end position="135"/>
    </location>
</feature>
<dbReference type="Proteomes" id="UP000029839">
    <property type="component" value="Unassembled WGS sequence"/>
</dbReference>
<keyword evidence="4" id="KW-1185">Reference proteome</keyword>
<feature type="region of interest" description="Disordered" evidence="1">
    <location>
        <begin position="54"/>
        <end position="83"/>
    </location>
</feature>
<evidence type="ECO:0000256" key="1">
    <source>
        <dbReference type="SAM" id="MobiDB-lite"/>
    </source>
</evidence>
<dbReference type="AlphaFoldDB" id="A0A0A0BKV4"/>
<protein>
    <submittedName>
        <fullName evidence="3">Uncharacterized protein</fullName>
    </submittedName>
</protein>
<sequence>MNHAGAVLLAVAALWIAYLVPHRLRFRQQLLESRADDRFSEGLRVLRVARPARADARRTEQSTPRVLLHPRRAGGGGPMDRPHGATDRVVADAARRVAAERAHRVAHLARRRAAARRRGLLTAALLVVAVVTWVVV</sequence>
<feature type="non-terminal residue" evidence="3">
    <location>
        <position position="136"/>
    </location>
</feature>
<feature type="transmembrane region" description="Helical" evidence="2">
    <location>
        <begin position="6"/>
        <end position="24"/>
    </location>
</feature>
<reference evidence="3 4" key="2">
    <citation type="journal article" date="2015" name="Stand. Genomic Sci.">
        <title>Draft genome sequence of Cellulomonas carbonis T26(T) and comparative analysis of six Cellulomonas genomes.</title>
        <authorList>
            <person name="Zhuang W."/>
            <person name="Zhang S."/>
            <person name="Xia X."/>
            <person name="Wang G."/>
        </authorList>
    </citation>
    <scope>NUCLEOTIDE SEQUENCE [LARGE SCALE GENOMIC DNA]</scope>
    <source>
        <strain evidence="3 4">T26</strain>
    </source>
</reference>
<organism evidence="3 4">
    <name type="scientific">Cellulomonas carbonis T26</name>
    <dbReference type="NCBI Taxonomy" id="947969"/>
    <lineage>
        <taxon>Bacteria</taxon>
        <taxon>Bacillati</taxon>
        <taxon>Actinomycetota</taxon>
        <taxon>Actinomycetes</taxon>
        <taxon>Micrococcales</taxon>
        <taxon>Cellulomonadaceae</taxon>
        <taxon>Cellulomonas</taxon>
    </lineage>
</organism>
<keyword evidence="2" id="KW-1133">Transmembrane helix</keyword>